<reference evidence="2" key="1">
    <citation type="journal article" date="2019" name="Int. J. Syst. Evol. Microbiol.">
        <title>The Global Catalogue of Microorganisms (GCM) 10K type strain sequencing project: providing services to taxonomists for standard genome sequencing and annotation.</title>
        <authorList>
            <consortium name="The Broad Institute Genomics Platform"/>
            <consortium name="The Broad Institute Genome Sequencing Center for Infectious Disease"/>
            <person name="Wu L."/>
            <person name="Ma J."/>
        </authorList>
    </citation>
    <scope>NUCLEOTIDE SEQUENCE [LARGE SCALE GENOMIC DNA]</scope>
    <source>
        <strain evidence="2">ZS-35-S2</strain>
    </source>
</reference>
<accession>A0ABW1KH96</accession>
<dbReference type="RefSeq" id="WP_377429023.1">
    <property type="nucleotide sequence ID" value="NZ_JBHSPR010000039.1"/>
</dbReference>
<keyword evidence="2" id="KW-1185">Reference proteome</keyword>
<keyword evidence="1" id="KW-0808">Transferase</keyword>
<proteinExistence type="predicted"/>
<evidence type="ECO:0000313" key="2">
    <source>
        <dbReference type="Proteomes" id="UP001596203"/>
    </source>
</evidence>
<evidence type="ECO:0000313" key="1">
    <source>
        <dbReference type="EMBL" id="MFC6021130.1"/>
    </source>
</evidence>
<gene>
    <name evidence="1" type="ORF">ACFP2T_33775</name>
</gene>
<dbReference type="EMBL" id="JBHSPR010000039">
    <property type="protein sequence ID" value="MFC6021130.1"/>
    <property type="molecule type" value="Genomic_DNA"/>
</dbReference>
<dbReference type="Proteomes" id="UP001596203">
    <property type="component" value="Unassembled WGS sequence"/>
</dbReference>
<dbReference type="PANTHER" id="PTHR37816">
    <property type="entry name" value="YALI0E33011P"/>
    <property type="match status" value="1"/>
</dbReference>
<dbReference type="InterPro" id="IPR027417">
    <property type="entry name" value="P-loop_NTPase"/>
</dbReference>
<protein>
    <submittedName>
        <fullName evidence="1">Adenylate kinase</fullName>
    </submittedName>
</protein>
<organism evidence="1 2">
    <name type="scientific">Plantactinospora solaniradicis</name>
    <dbReference type="NCBI Taxonomy" id="1723736"/>
    <lineage>
        <taxon>Bacteria</taxon>
        <taxon>Bacillati</taxon>
        <taxon>Actinomycetota</taxon>
        <taxon>Actinomycetes</taxon>
        <taxon>Micromonosporales</taxon>
        <taxon>Micromonosporaceae</taxon>
        <taxon>Plantactinospora</taxon>
    </lineage>
</organism>
<dbReference type="SUPFAM" id="SSF52540">
    <property type="entry name" value="P-loop containing nucleoside triphosphate hydrolases"/>
    <property type="match status" value="1"/>
</dbReference>
<dbReference type="GO" id="GO:0016301">
    <property type="term" value="F:kinase activity"/>
    <property type="evidence" value="ECO:0007669"/>
    <property type="project" value="UniProtKB-KW"/>
</dbReference>
<keyword evidence="1" id="KW-0418">Kinase</keyword>
<dbReference type="PANTHER" id="PTHR37816:SF1">
    <property type="entry name" value="TOXIN"/>
    <property type="match status" value="1"/>
</dbReference>
<dbReference type="Gene3D" id="3.40.50.300">
    <property type="entry name" value="P-loop containing nucleotide triphosphate hydrolases"/>
    <property type="match status" value="1"/>
</dbReference>
<name>A0ABW1KH96_9ACTN</name>
<dbReference type="InterPro" id="IPR052922">
    <property type="entry name" value="Cytidylate_Kinase-2"/>
</dbReference>
<sequence length="195" mass="22022">MTVGPAPPSRILVYGVCGSGKSALARQLAERLDLPLYPVDDLTWEPGWVQVPKPLQRQRIAAICDRDAWVLDAAYGNWMDVPLGSVDLIVCLDFPRWVSLSRLLRRTAGRLLARTPVCNGNRESFRMLLSKESIFRWHFTSFGRKRQRMRQWHSDPGGIQVLLFRSPRAVTRWLRAVPPANPAAGPGTQWGGSHR</sequence>
<comment type="caution">
    <text evidence="1">The sequence shown here is derived from an EMBL/GenBank/DDBJ whole genome shotgun (WGS) entry which is preliminary data.</text>
</comment>